<dbReference type="EMBL" id="BAABHA010000015">
    <property type="protein sequence ID" value="GAA4391802.1"/>
    <property type="molecule type" value="Genomic_DNA"/>
</dbReference>
<evidence type="ECO:0000256" key="1">
    <source>
        <dbReference type="SAM" id="Phobius"/>
    </source>
</evidence>
<evidence type="ECO:0000313" key="2">
    <source>
        <dbReference type="EMBL" id="GAA4391802.1"/>
    </source>
</evidence>
<accession>A0ABP8JJK4</accession>
<keyword evidence="1" id="KW-0472">Membrane</keyword>
<keyword evidence="1" id="KW-1133">Transmembrane helix</keyword>
<sequence length="98" mass="11380">MKSFFTLTVKGENHAHKRLINLFFYQKSYRILGLAENDIYTYKSRAWVNWAVELVFFVLLVFALQLALHLATGYNVPFRNVYGGVIAVKAIQALLRLR</sequence>
<reference evidence="3" key="1">
    <citation type="journal article" date="2019" name="Int. J. Syst. Evol. Microbiol.">
        <title>The Global Catalogue of Microorganisms (GCM) 10K type strain sequencing project: providing services to taxonomists for standard genome sequencing and annotation.</title>
        <authorList>
            <consortium name="The Broad Institute Genomics Platform"/>
            <consortium name="The Broad Institute Genome Sequencing Center for Infectious Disease"/>
            <person name="Wu L."/>
            <person name="Ma J."/>
        </authorList>
    </citation>
    <scope>NUCLEOTIDE SEQUENCE [LARGE SCALE GENOMIC DNA]</scope>
    <source>
        <strain evidence="3">JCM 17924</strain>
    </source>
</reference>
<protein>
    <submittedName>
        <fullName evidence="2">Uncharacterized protein</fullName>
    </submittedName>
</protein>
<name>A0ABP8JJK4_9BACT</name>
<evidence type="ECO:0000313" key="3">
    <source>
        <dbReference type="Proteomes" id="UP001500454"/>
    </source>
</evidence>
<dbReference type="RefSeq" id="WP_345227356.1">
    <property type="nucleotide sequence ID" value="NZ_BAABHA010000015.1"/>
</dbReference>
<gene>
    <name evidence="2" type="ORF">GCM10023186_41530</name>
</gene>
<keyword evidence="3" id="KW-1185">Reference proteome</keyword>
<organism evidence="2 3">
    <name type="scientific">Hymenobacter koreensis</name>
    <dbReference type="NCBI Taxonomy" id="1084523"/>
    <lineage>
        <taxon>Bacteria</taxon>
        <taxon>Pseudomonadati</taxon>
        <taxon>Bacteroidota</taxon>
        <taxon>Cytophagia</taxon>
        <taxon>Cytophagales</taxon>
        <taxon>Hymenobacteraceae</taxon>
        <taxon>Hymenobacter</taxon>
    </lineage>
</organism>
<feature type="transmembrane region" description="Helical" evidence="1">
    <location>
        <begin position="47"/>
        <end position="68"/>
    </location>
</feature>
<dbReference type="Proteomes" id="UP001500454">
    <property type="component" value="Unassembled WGS sequence"/>
</dbReference>
<keyword evidence="1" id="KW-0812">Transmembrane</keyword>
<comment type="caution">
    <text evidence="2">The sequence shown here is derived from an EMBL/GenBank/DDBJ whole genome shotgun (WGS) entry which is preliminary data.</text>
</comment>
<proteinExistence type="predicted"/>